<evidence type="ECO:0000313" key="5">
    <source>
        <dbReference type="Proteomes" id="UP000637578"/>
    </source>
</evidence>
<comment type="caution">
    <text evidence="4">The sequence shown here is derived from an EMBL/GenBank/DDBJ whole genome shotgun (WGS) entry which is preliminary data.</text>
</comment>
<evidence type="ECO:0000313" key="4">
    <source>
        <dbReference type="EMBL" id="GGM43565.1"/>
    </source>
</evidence>
<gene>
    <name evidence="4" type="primary">ssuA</name>
    <name evidence="4" type="ORF">GCM10012275_13180</name>
</gene>
<comment type="similarity">
    <text evidence="2">Belongs to the bacterial solute-binding protein SsuA/TauA family.</text>
</comment>
<dbReference type="PROSITE" id="PS51257">
    <property type="entry name" value="PROKAR_LIPOPROTEIN"/>
    <property type="match status" value="1"/>
</dbReference>
<dbReference type="Gene3D" id="3.40.190.10">
    <property type="entry name" value="Periplasmic binding protein-like II"/>
    <property type="match status" value="2"/>
</dbReference>
<proteinExistence type="inferred from homology"/>
<dbReference type="PANTHER" id="PTHR30024:SF47">
    <property type="entry name" value="TAURINE-BINDING PERIPLASMIC PROTEIN"/>
    <property type="match status" value="1"/>
</dbReference>
<organism evidence="4 5">
    <name type="scientific">Longimycelium tulufanense</name>
    <dbReference type="NCBI Taxonomy" id="907463"/>
    <lineage>
        <taxon>Bacteria</taxon>
        <taxon>Bacillati</taxon>
        <taxon>Actinomycetota</taxon>
        <taxon>Actinomycetes</taxon>
        <taxon>Pseudonocardiales</taxon>
        <taxon>Pseudonocardiaceae</taxon>
        <taxon>Longimycelium</taxon>
    </lineage>
</organism>
<accession>A0A8J3FVE0</accession>
<evidence type="ECO:0000256" key="1">
    <source>
        <dbReference type="ARBA" id="ARBA00004418"/>
    </source>
</evidence>
<dbReference type="SUPFAM" id="SSF53850">
    <property type="entry name" value="Periplasmic binding protein-like II"/>
    <property type="match status" value="1"/>
</dbReference>
<keyword evidence="5" id="KW-1185">Reference proteome</keyword>
<dbReference type="AlphaFoldDB" id="A0A8J3FVE0"/>
<sequence>MMLRRDGARSALRPLRLLTGVLAAITALVTLSGCSLLGDRSDASGPTRNGLEKSRVVVGVLPVIDLAPLHLAKKEGYFDAEGLDVELQVTPSGPEALNKMIGGDLDIAFSSYPAFIAAQAKKVAEVRIVAESYAAKENTMMLMAGRDSPIHNPREVSGRRVAVTSTGSISDLSVKSAVKTLGGKPETIQFVPMAFPQMEAALDRGDVDAALLVEPFITKASKNIGARPVLDAASGPTAELPLAGYGATAEFVAKNPKTVAAFQRALLRAQREAEQDRTKVEALLPEYAGIDKETASLLKLGSFPSSLEPTRLQRVPDLLNAFGVIDQRINVKDMIVPLPH</sequence>
<dbReference type="EMBL" id="BMMK01000004">
    <property type="protein sequence ID" value="GGM43565.1"/>
    <property type="molecule type" value="Genomic_DNA"/>
</dbReference>
<dbReference type="GO" id="GO:0042597">
    <property type="term" value="C:periplasmic space"/>
    <property type="evidence" value="ECO:0007669"/>
    <property type="project" value="UniProtKB-SubCell"/>
</dbReference>
<dbReference type="PANTHER" id="PTHR30024">
    <property type="entry name" value="ALIPHATIC SULFONATES-BINDING PROTEIN-RELATED"/>
    <property type="match status" value="1"/>
</dbReference>
<name>A0A8J3FVE0_9PSEU</name>
<comment type="subcellular location">
    <subcellularLocation>
        <location evidence="1">Periplasm</location>
    </subcellularLocation>
</comment>
<evidence type="ECO:0000256" key="3">
    <source>
        <dbReference type="ARBA" id="ARBA00022729"/>
    </source>
</evidence>
<dbReference type="Proteomes" id="UP000637578">
    <property type="component" value="Unassembled WGS sequence"/>
</dbReference>
<dbReference type="Pfam" id="PF13379">
    <property type="entry name" value="NMT1_2"/>
    <property type="match status" value="1"/>
</dbReference>
<reference evidence="4" key="2">
    <citation type="submission" date="2020-09" db="EMBL/GenBank/DDBJ databases">
        <authorList>
            <person name="Sun Q."/>
            <person name="Zhou Y."/>
        </authorList>
    </citation>
    <scope>NUCLEOTIDE SEQUENCE</scope>
    <source>
        <strain evidence="4">CGMCC 4.5737</strain>
    </source>
</reference>
<protein>
    <submittedName>
        <fullName evidence="4">Sulfonate ABC transporter substrate-binding protein</fullName>
    </submittedName>
</protein>
<evidence type="ECO:0000256" key="2">
    <source>
        <dbReference type="ARBA" id="ARBA00010742"/>
    </source>
</evidence>
<reference evidence="4" key="1">
    <citation type="journal article" date="2014" name="Int. J. Syst. Evol. Microbiol.">
        <title>Complete genome sequence of Corynebacterium casei LMG S-19264T (=DSM 44701T), isolated from a smear-ripened cheese.</title>
        <authorList>
            <consortium name="US DOE Joint Genome Institute (JGI-PGF)"/>
            <person name="Walter F."/>
            <person name="Albersmeier A."/>
            <person name="Kalinowski J."/>
            <person name="Ruckert C."/>
        </authorList>
    </citation>
    <scope>NUCLEOTIDE SEQUENCE</scope>
    <source>
        <strain evidence="4">CGMCC 4.5737</strain>
    </source>
</reference>
<keyword evidence="3" id="KW-0732">Signal</keyword>